<dbReference type="Proteomes" id="UP000266177">
    <property type="component" value="Unassembled WGS sequence"/>
</dbReference>
<sequence length="398" mass="46218">MGKQLSKTITLIIDKYGNYLLQRYNQIFSHLQNEEYSLQQMKTHIDEYAQYLYTRKMLELKRMSTTIREQNLSYSKQIYDLRVSQNTVPQELLSKEKLTYFQAAMLESAIRYKEIDQKKNDYSIDKDLLDYPVMTVRGPYSDKLDTLKQHDGSIRTKRKGFKSTYYINKNGVFLSPFDGRTLIGLGKMWELKGRERQFEFTFNELSKVVHANNQGGDYNLLAESIVNIAATSIVLDEFKDDNDDYEKAVTHIHSPISEAVVDREQRQVKILFSERMHSNLLSGKVVNLSMTLFNDLGTETSKILYLTLIQKAKDGHFLIETKQLFEQLGLNGSTSYKNLQTLKSAIEELCAYDVVYDYSFLKKGRVTTHLNFSLSDWVLAHNNIASHNPTYLEEPVLF</sequence>
<proteinExistence type="predicted"/>
<dbReference type="OrthoDB" id="2522112at2"/>
<organism evidence="1 2">
    <name type="scientific">Paenibacillus thiaminolyticus</name>
    <name type="common">Bacillus thiaminolyticus</name>
    <dbReference type="NCBI Taxonomy" id="49283"/>
    <lineage>
        <taxon>Bacteria</taxon>
        <taxon>Bacillati</taxon>
        <taxon>Bacillota</taxon>
        <taxon>Bacilli</taxon>
        <taxon>Bacillales</taxon>
        <taxon>Paenibacillaceae</taxon>
        <taxon>Paenibacillus</taxon>
    </lineage>
</organism>
<dbReference type="RefSeq" id="WP_119796814.1">
    <property type="nucleotide sequence ID" value="NZ_QYZD01000070.1"/>
</dbReference>
<name>A0A3A3GAW0_PANTH</name>
<evidence type="ECO:0000313" key="1">
    <source>
        <dbReference type="EMBL" id="RJG15640.1"/>
    </source>
</evidence>
<dbReference type="EMBL" id="QYZD01000070">
    <property type="protein sequence ID" value="RJG15640.1"/>
    <property type="molecule type" value="Genomic_DNA"/>
</dbReference>
<evidence type="ECO:0000313" key="2">
    <source>
        <dbReference type="Proteomes" id="UP000266177"/>
    </source>
</evidence>
<gene>
    <name evidence="1" type="ORF">DQX05_29605</name>
</gene>
<dbReference type="AlphaFoldDB" id="A0A3A3GAW0"/>
<protein>
    <submittedName>
        <fullName evidence="1">Uncharacterized protein</fullName>
    </submittedName>
</protein>
<comment type="caution">
    <text evidence="1">The sequence shown here is derived from an EMBL/GenBank/DDBJ whole genome shotgun (WGS) entry which is preliminary data.</text>
</comment>
<dbReference type="InterPro" id="IPR036390">
    <property type="entry name" value="WH_DNA-bd_sf"/>
</dbReference>
<dbReference type="SUPFAM" id="SSF46785">
    <property type="entry name" value="Winged helix' DNA-binding domain"/>
    <property type="match status" value="1"/>
</dbReference>
<reference evidence="1 2" key="1">
    <citation type="submission" date="2018-09" db="EMBL/GenBank/DDBJ databases">
        <title>Paenibacillus SK2017-BO5.</title>
        <authorList>
            <person name="Piskunova J.V."/>
            <person name="Dubiley S.A."/>
            <person name="Severinov K.V."/>
        </authorList>
    </citation>
    <scope>NUCLEOTIDE SEQUENCE [LARGE SCALE GENOMIC DNA]</scope>
    <source>
        <strain evidence="1 2">BO5</strain>
    </source>
</reference>
<accession>A0A3A3GAW0</accession>